<dbReference type="PROSITE" id="PS00108">
    <property type="entry name" value="PROTEIN_KINASE_ST"/>
    <property type="match status" value="1"/>
</dbReference>
<dbReference type="FunCoup" id="A2DI34">
    <property type="interactions" value="352"/>
</dbReference>
<evidence type="ECO:0000256" key="4">
    <source>
        <dbReference type="ARBA" id="ARBA00022777"/>
    </source>
</evidence>
<dbReference type="PANTHER" id="PTHR24346">
    <property type="entry name" value="MAP/MICROTUBULE AFFINITY-REGULATING KINASE"/>
    <property type="match status" value="1"/>
</dbReference>
<evidence type="ECO:0000256" key="3">
    <source>
        <dbReference type="ARBA" id="ARBA00022741"/>
    </source>
</evidence>
<reference evidence="9" key="2">
    <citation type="journal article" date="2007" name="Science">
        <title>Draft genome sequence of the sexually transmitted pathogen Trichomonas vaginalis.</title>
        <authorList>
            <person name="Carlton J.M."/>
            <person name="Hirt R.P."/>
            <person name="Silva J.C."/>
            <person name="Delcher A.L."/>
            <person name="Schatz M."/>
            <person name="Zhao Q."/>
            <person name="Wortman J.R."/>
            <person name="Bidwell S.L."/>
            <person name="Alsmark U.C.M."/>
            <person name="Besteiro S."/>
            <person name="Sicheritz-Ponten T."/>
            <person name="Noel C.J."/>
            <person name="Dacks J.B."/>
            <person name="Foster P.G."/>
            <person name="Simillion C."/>
            <person name="Van de Peer Y."/>
            <person name="Miranda-Saavedra D."/>
            <person name="Barton G.J."/>
            <person name="Westrop G.D."/>
            <person name="Mueller S."/>
            <person name="Dessi D."/>
            <person name="Fiori P.L."/>
            <person name="Ren Q."/>
            <person name="Paulsen I."/>
            <person name="Zhang H."/>
            <person name="Bastida-Corcuera F.D."/>
            <person name="Simoes-Barbosa A."/>
            <person name="Brown M.T."/>
            <person name="Hayes R.D."/>
            <person name="Mukherjee M."/>
            <person name="Okumura C.Y."/>
            <person name="Schneider R."/>
            <person name="Smith A.J."/>
            <person name="Vanacova S."/>
            <person name="Villalvazo M."/>
            <person name="Haas B.J."/>
            <person name="Pertea M."/>
            <person name="Feldblyum T.V."/>
            <person name="Utterback T.R."/>
            <person name="Shu C.L."/>
            <person name="Osoegawa K."/>
            <person name="de Jong P.J."/>
            <person name="Hrdy I."/>
            <person name="Horvathova L."/>
            <person name="Zubacova Z."/>
            <person name="Dolezal P."/>
            <person name="Malik S.B."/>
            <person name="Logsdon J.M. Jr."/>
            <person name="Henze K."/>
            <person name="Gupta A."/>
            <person name="Wang C.C."/>
            <person name="Dunne R.L."/>
            <person name="Upcroft J.A."/>
            <person name="Upcroft P."/>
            <person name="White O."/>
            <person name="Salzberg S.L."/>
            <person name="Tang P."/>
            <person name="Chiu C.-H."/>
            <person name="Lee Y.-S."/>
            <person name="Embley T.M."/>
            <person name="Coombs G.H."/>
            <person name="Mottram J.C."/>
            <person name="Tachezy J."/>
            <person name="Fraser-Liggett C.M."/>
            <person name="Johnson P.J."/>
        </authorList>
    </citation>
    <scope>NUCLEOTIDE SEQUENCE [LARGE SCALE GENOMIC DNA]</scope>
    <source>
        <strain evidence="9">G3</strain>
    </source>
</reference>
<dbReference type="InterPro" id="IPR008271">
    <property type="entry name" value="Ser/Thr_kinase_AS"/>
</dbReference>
<feature type="binding site" evidence="6">
    <location>
        <position position="45"/>
    </location>
    <ligand>
        <name>ATP</name>
        <dbReference type="ChEBI" id="CHEBI:30616"/>
    </ligand>
</feature>
<evidence type="ECO:0000256" key="1">
    <source>
        <dbReference type="ARBA" id="ARBA00022527"/>
    </source>
</evidence>
<protein>
    <submittedName>
        <fullName evidence="9">CAMK family protein kinase</fullName>
    </submittedName>
</protein>
<dbReference type="OrthoDB" id="504170at2759"/>
<dbReference type="InterPro" id="IPR011009">
    <property type="entry name" value="Kinase-like_dom_sf"/>
</dbReference>
<dbReference type="Gene3D" id="1.10.510.10">
    <property type="entry name" value="Transferase(Phosphotransferase) domain 1"/>
    <property type="match status" value="1"/>
</dbReference>
<evidence type="ECO:0000256" key="7">
    <source>
        <dbReference type="RuleBase" id="RU000304"/>
    </source>
</evidence>
<sequence length="498" mass="56403">MDGNLPGTGEPCIGNYIPVRTLGEGTTGKVKLAFNKDTNENVAIKIIPKSSFEKKAGLETKVQREIALMGLVKHPNIMRLIDVFESPKHLYLVLEYAQQGELFDYLISRRVLPEDQALDFFRQIILALEYLHKHGICHRDLKPENILLDASTRIKIADFGFARWIKTNIAETSCGSPHYAAPEVISGKAYDGRKADIWSVGIILFALLAGYLPFDDASIRSLLHKVKRGTFQMPAFHPDIQDLIHRILTVDPDRRITIEEIKQHPCFRQGLNPEYILPKPLPFVNVGPINVEQINPDLLKNLLRIGFSEEDLQADLSSPENTMAKVFLTMLEQKTNIMSIPWDAADSNSVDILQQSEIMTPVHVVHFHPDSADPFQRHGVTPSESLSLSQMSYATQYTWGVEEQNNYLQEKTFETFGITIWQIMFNIQTQLKSMGMQWFHPNPQEIIARSEEVDLYVTIEGTFRTTEDVNVSLRLLHGDGSNFNELYESLQSALGVVA</sequence>
<comment type="similarity">
    <text evidence="7">Belongs to the protein kinase superfamily.</text>
</comment>
<keyword evidence="10" id="KW-1185">Reference proteome</keyword>
<dbReference type="GO" id="GO:0005524">
    <property type="term" value="F:ATP binding"/>
    <property type="evidence" value="ECO:0007669"/>
    <property type="project" value="UniProtKB-UniRule"/>
</dbReference>
<dbReference type="EMBL" id="DS113202">
    <property type="protein sequence ID" value="EAY20023.1"/>
    <property type="molecule type" value="Genomic_DNA"/>
</dbReference>
<name>A2DI34_TRIV3</name>
<dbReference type="RefSeq" id="XP_001581009.1">
    <property type="nucleotide sequence ID" value="XM_001580959.1"/>
</dbReference>
<dbReference type="InterPro" id="IPR000719">
    <property type="entry name" value="Prot_kinase_dom"/>
</dbReference>
<dbReference type="FunFam" id="3.30.200.20:FF:000003">
    <property type="entry name" value="Non-specific serine/threonine protein kinase"/>
    <property type="match status" value="1"/>
</dbReference>
<evidence type="ECO:0000259" key="8">
    <source>
        <dbReference type="PROSITE" id="PS50011"/>
    </source>
</evidence>
<dbReference type="eggNOG" id="KOG0588">
    <property type="taxonomic scope" value="Eukaryota"/>
</dbReference>
<dbReference type="STRING" id="5722.A2DI34"/>
<accession>A2DI34</accession>
<evidence type="ECO:0000256" key="6">
    <source>
        <dbReference type="PROSITE-ProRule" id="PRU10141"/>
    </source>
</evidence>
<dbReference type="SMART" id="SM00220">
    <property type="entry name" value="S_TKc"/>
    <property type="match status" value="1"/>
</dbReference>
<keyword evidence="3 6" id="KW-0547">Nucleotide-binding</keyword>
<evidence type="ECO:0000256" key="2">
    <source>
        <dbReference type="ARBA" id="ARBA00022679"/>
    </source>
</evidence>
<dbReference type="Proteomes" id="UP000001542">
    <property type="component" value="Unassembled WGS sequence"/>
</dbReference>
<feature type="domain" description="Protein kinase" evidence="8">
    <location>
        <begin position="16"/>
        <end position="267"/>
    </location>
</feature>
<dbReference type="AlphaFoldDB" id="A2DI34"/>
<dbReference type="OMA" id="PHEIMTE"/>
<dbReference type="Pfam" id="PF00069">
    <property type="entry name" value="Pkinase"/>
    <property type="match status" value="1"/>
</dbReference>
<dbReference type="InParanoid" id="A2DI34"/>
<dbReference type="PROSITE" id="PS00107">
    <property type="entry name" value="PROTEIN_KINASE_ATP"/>
    <property type="match status" value="1"/>
</dbReference>
<organism evidence="9 10">
    <name type="scientific">Trichomonas vaginalis (strain ATCC PRA-98 / G3)</name>
    <dbReference type="NCBI Taxonomy" id="412133"/>
    <lineage>
        <taxon>Eukaryota</taxon>
        <taxon>Metamonada</taxon>
        <taxon>Parabasalia</taxon>
        <taxon>Trichomonadida</taxon>
        <taxon>Trichomonadidae</taxon>
        <taxon>Trichomonas</taxon>
    </lineage>
</organism>
<dbReference type="KEGG" id="tva:5465553"/>
<dbReference type="GO" id="GO:0004674">
    <property type="term" value="F:protein serine/threonine kinase activity"/>
    <property type="evidence" value="ECO:0000318"/>
    <property type="project" value="GO_Central"/>
</dbReference>
<reference evidence="9" key="1">
    <citation type="submission" date="2006-10" db="EMBL/GenBank/DDBJ databases">
        <authorList>
            <person name="Amadeo P."/>
            <person name="Zhao Q."/>
            <person name="Wortman J."/>
            <person name="Fraser-Liggett C."/>
            <person name="Carlton J."/>
        </authorList>
    </citation>
    <scope>NUCLEOTIDE SEQUENCE</scope>
    <source>
        <strain evidence="9">G3</strain>
    </source>
</reference>
<dbReference type="PROSITE" id="PS50011">
    <property type="entry name" value="PROTEIN_KINASE_DOM"/>
    <property type="match status" value="1"/>
</dbReference>
<dbReference type="CDD" id="cd14081">
    <property type="entry name" value="STKc_BRSK1_2"/>
    <property type="match status" value="1"/>
</dbReference>
<evidence type="ECO:0000313" key="9">
    <source>
        <dbReference type="EMBL" id="EAY20023.1"/>
    </source>
</evidence>
<keyword evidence="1 7" id="KW-0723">Serine/threonine-protein kinase</keyword>
<dbReference type="PANTHER" id="PTHR24346:SF82">
    <property type="entry name" value="KP78A-RELATED"/>
    <property type="match status" value="1"/>
</dbReference>
<dbReference type="SMR" id="A2DI34"/>
<gene>
    <name evidence="9" type="ORF">TVAG_402790</name>
</gene>
<keyword evidence="5 6" id="KW-0067">ATP-binding</keyword>
<dbReference type="InterPro" id="IPR017441">
    <property type="entry name" value="Protein_kinase_ATP_BS"/>
</dbReference>
<proteinExistence type="inferred from homology"/>
<keyword evidence="4 9" id="KW-0418">Kinase</keyword>
<dbReference type="VEuPathDB" id="TrichDB:TVAG_402790"/>
<dbReference type="FunFam" id="1.10.510.10:FF:000777">
    <property type="entry name" value="CAMK family protein kinase"/>
    <property type="match status" value="1"/>
</dbReference>
<dbReference type="SUPFAM" id="SSF56112">
    <property type="entry name" value="Protein kinase-like (PK-like)"/>
    <property type="match status" value="1"/>
</dbReference>
<evidence type="ECO:0000256" key="5">
    <source>
        <dbReference type="ARBA" id="ARBA00022840"/>
    </source>
</evidence>
<keyword evidence="2" id="KW-0808">Transferase</keyword>
<dbReference type="VEuPathDB" id="TrichDB:TVAGG3_0272520"/>
<evidence type="ECO:0000313" key="10">
    <source>
        <dbReference type="Proteomes" id="UP000001542"/>
    </source>
</evidence>